<dbReference type="AlphaFoldDB" id="A0A4P6ZX21"/>
<sequence>MEKKGPSKLLIEIQSIGNFLQDTWLAAFFLVFFRNQTTFPTPYVWLGILICILIGITLLFKKIGYQIAGSVVVSIFFGLGVFVLSGPFWLFILIVVFSIWRIQERFSKIQEDSTYDGFFFTLLVILFSLSFFLATISKNEEALSNTYFLAISGVLLYILNRLIVQWMLTRDINQLALSKVIRVYLVIVGAASLVYFLISTFAHWIRMQFVDLFGGIFMVILYPIGMLMDWLRGFYYVNLTIPKEEEPVVQGESVIQENVKPISESVNVVNDLPWIIIVIVISTALLVFFIWRFSKNKREEFEVIDEGVSFNREPIQHTQGISVREIEWAYSMETNVVRDAYREFEKKASGIGYTRQKEETIREWFKRQNWEVSDRFYTVYDVVRYSQGSMNSLDGEWFIQHLNSLSKNYFKKDV</sequence>
<dbReference type="RefSeq" id="WP_134209641.1">
    <property type="nucleotide sequence ID" value="NZ_CP038015.1"/>
</dbReference>
<organism evidence="2 3">
    <name type="scientific">Paenisporosarcina antarctica</name>
    <dbReference type="NCBI Taxonomy" id="417367"/>
    <lineage>
        <taxon>Bacteria</taxon>
        <taxon>Bacillati</taxon>
        <taxon>Bacillota</taxon>
        <taxon>Bacilli</taxon>
        <taxon>Bacillales</taxon>
        <taxon>Caryophanaceae</taxon>
        <taxon>Paenisporosarcina</taxon>
    </lineage>
</organism>
<keyword evidence="1" id="KW-0472">Membrane</keyword>
<feature type="transmembrane region" description="Helical" evidence="1">
    <location>
        <begin position="180"/>
        <end position="198"/>
    </location>
</feature>
<keyword evidence="1" id="KW-1133">Transmembrane helix</keyword>
<evidence type="ECO:0008006" key="4">
    <source>
        <dbReference type="Google" id="ProtNLM"/>
    </source>
</evidence>
<reference evidence="2 3" key="1">
    <citation type="submission" date="2019-03" db="EMBL/GenBank/DDBJ databases">
        <title>Complete genome sequence of Paenisporosarcina antarctica CGMCC 1.6503T.</title>
        <authorList>
            <person name="Rong J.-C."/>
            <person name="Chi N.-Y."/>
            <person name="Zhang Q.-F."/>
        </authorList>
    </citation>
    <scope>NUCLEOTIDE SEQUENCE [LARGE SCALE GENOMIC DNA]</scope>
    <source>
        <strain evidence="2 3">CGMCC 1.6503</strain>
    </source>
</reference>
<dbReference type="OrthoDB" id="2453008at2"/>
<keyword evidence="1" id="KW-0812">Transmembrane</keyword>
<name>A0A4P6ZX21_9BACL</name>
<feature type="transmembrane region" description="Helical" evidence="1">
    <location>
        <begin position="117"/>
        <end position="136"/>
    </location>
</feature>
<proteinExistence type="predicted"/>
<accession>A0A4P6ZX21</accession>
<evidence type="ECO:0000313" key="3">
    <source>
        <dbReference type="Proteomes" id="UP000294292"/>
    </source>
</evidence>
<protein>
    <recommendedName>
        <fullName evidence="4">DUF4129 domain-containing protein</fullName>
    </recommendedName>
</protein>
<dbReference type="Proteomes" id="UP000294292">
    <property type="component" value="Chromosome"/>
</dbReference>
<keyword evidence="3" id="KW-1185">Reference proteome</keyword>
<dbReference type="EMBL" id="CP038015">
    <property type="protein sequence ID" value="QBP40981.1"/>
    <property type="molecule type" value="Genomic_DNA"/>
</dbReference>
<evidence type="ECO:0000256" key="1">
    <source>
        <dbReference type="SAM" id="Phobius"/>
    </source>
</evidence>
<feature type="transmembrane region" description="Helical" evidence="1">
    <location>
        <begin position="272"/>
        <end position="291"/>
    </location>
</feature>
<evidence type="ECO:0000313" key="2">
    <source>
        <dbReference type="EMBL" id="QBP40981.1"/>
    </source>
</evidence>
<gene>
    <name evidence="2" type="ORF">E2636_07505</name>
</gene>
<feature type="transmembrane region" description="Helical" evidence="1">
    <location>
        <begin position="148"/>
        <end position="168"/>
    </location>
</feature>
<feature type="transmembrane region" description="Helical" evidence="1">
    <location>
        <begin position="43"/>
        <end position="60"/>
    </location>
</feature>
<feature type="transmembrane region" description="Helical" evidence="1">
    <location>
        <begin position="72"/>
        <end position="97"/>
    </location>
</feature>
<dbReference type="KEGG" id="panc:E2636_07505"/>
<feature type="transmembrane region" description="Helical" evidence="1">
    <location>
        <begin position="210"/>
        <end position="228"/>
    </location>
</feature>